<keyword evidence="1" id="KW-0472">Membrane</keyword>
<keyword evidence="1" id="KW-1133">Transmembrane helix</keyword>
<keyword evidence="4" id="KW-1185">Reference proteome</keyword>
<evidence type="ECO:0000313" key="4">
    <source>
        <dbReference type="Proteomes" id="UP000594873"/>
    </source>
</evidence>
<gene>
    <name evidence="3" type="ORF">IC614_07835</name>
</gene>
<reference evidence="3 4" key="1">
    <citation type="submission" date="2020-11" db="EMBL/GenBank/DDBJ databases">
        <title>Genome seq and assembly of Sphingosinicella sp.</title>
        <authorList>
            <person name="Chhetri G."/>
        </authorList>
    </citation>
    <scope>NUCLEOTIDE SEQUENCE [LARGE SCALE GENOMIC DNA]</scope>
    <source>
        <strain evidence="3 4">UDD2</strain>
    </source>
</reference>
<accession>A0A7T2GIR0</accession>
<organism evidence="3 4">
    <name type="scientific">Allosphingosinicella flava</name>
    <dbReference type="NCBI Taxonomy" id="2771430"/>
    <lineage>
        <taxon>Bacteria</taxon>
        <taxon>Pseudomonadati</taxon>
        <taxon>Pseudomonadota</taxon>
        <taxon>Alphaproteobacteria</taxon>
        <taxon>Sphingomonadales</taxon>
        <taxon>Sphingomonadaceae</taxon>
        <taxon>Allosphingosinicella</taxon>
    </lineage>
</organism>
<dbReference type="Pfam" id="PF02470">
    <property type="entry name" value="MlaD"/>
    <property type="match status" value="1"/>
</dbReference>
<dbReference type="RefSeq" id="WP_200970800.1">
    <property type="nucleotide sequence ID" value="NZ_CP065592.1"/>
</dbReference>
<proteinExistence type="predicted"/>
<dbReference type="AlphaFoldDB" id="A0A7T2GIR0"/>
<dbReference type="PANTHER" id="PTHR36698:SF2">
    <property type="entry name" value="MCE_MLAD DOMAIN-CONTAINING PROTEIN"/>
    <property type="match status" value="1"/>
</dbReference>
<protein>
    <submittedName>
        <fullName evidence="3">MCE family protein</fullName>
    </submittedName>
</protein>
<dbReference type="InterPro" id="IPR003399">
    <property type="entry name" value="Mce/MlaD"/>
</dbReference>
<dbReference type="EMBL" id="CP065592">
    <property type="protein sequence ID" value="QPQ54273.1"/>
    <property type="molecule type" value="Genomic_DNA"/>
</dbReference>
<dbReference type="Proteomes" id="UP000594873">
    <property type="component" value="Chromosome"/>
</dbReference>
<sequence>MENRSNHVLVGGVVMALVVAVVIFLIWIANAGSDTEKEYDIFFQQGVSGLNKGSSVTFSGVPVGQVRMISLMPKTPQFVRVRISVQNDTPIVRGTTATIQGVGFTGVSEIQLEPPEGGGTPSRTPPPLTCPERNTASQCPFGVPVIPTKPGGLGALLNSAPQLLERVSTLTERVTELLDEDNQQSLSAILDNVETISGALADRSPEIAATLAEARIAIRQAGEAAEAWGRVAGSADQLLNEEGRPLINDLRSTIRAADRSLGTLEATINDARPGVQNFSKQTLPEIGQLVRDLRETSDALRSITTRIDQQGAASILGEPKLPDYKR</sequence>
<evidence type="ECO:0000259" key="2">
    <source>
        <dbReference type="Pfam" id="PF02470"/>
    </source>
</evidence>
<name>A0A7T2GIR0_9SPHN</name>
<evidence type="ECO:0000256" key="1">
    <source>
        <dbReference type="SAM" id="Phobius"/>
    </source>
</evidence>
<feature type="domain" description="Mce/MlaD" evidence="2">
    <location>
        <begin position="39"/>
        <end position="115"/>
    </location>
</feature>
<dbReference type="PANTHER" id="PTHR36698">
    <property type="entry name" value="BLL5892 PROTEIN"/>
    <property type="match status" value="1"/>
</dbReference>
<evidence type="ECO:0000313" key="3">
    <source>
        <dbReference type="EMBL" id="QPQ54273.1"/>
    </source>
</evidence>
<dbReference type="KEGG" id="sflv:IC614_07835"/>
<feature type="transmembrane region" description="Helical" evidence="1">
    <location>
        <begin position="7"/>
        <end position="29"/>
    </location>
</feature>
<keyword evidence="1" id="KW-0812">Transmembrane</keyword>